<proteinExistence type="predicted"/>
<evidence type="ECO:0000313" key="2">
    <source>
        <dbReference type="EMBL" id="KAK6502380.1"/>
    </source>
</evidence>
<dbReference type="EMBL" id="JAVHJM010000011">
    <property type="protein sequence ID" value="KAK6502380.1"/>
    <property type="molecule type" value="Genomic_DNA"/>
</dbReference>
<comment type="caution">
    <text evidence="2">The sequence shown here is derived from an EMBL/GenBank/DDBJ whole genome shotgun (WGS) entry which is preliminary data.</text>
</comment>
<reference evidence="2 3" key="1">
    <citation type="submission" date="2019-10" db="EMBL/GenBank/DDBJ databases">
        <authorList>
            <person name="Palmer J.M."/>
        </authorList>
    </citation>
    <scope>NUCLEOTIDE SEQUENCE [LARGE SCALE GENOMIC DNA]</scope>
    <source>
        <strain evidence="2 3">TWF506</strain>
    </source>
</reference>
<gene>
    <name evidence="2" type="ORF">TWF506_002960</name>
</gene>
<organism evidence="2 3">
    <name type="scientific">Arthrobotrys conoides</name>
    <dbReference type="NCBI Taxonomy" id="74498"/>
    <lineage>
        <taxon>Eukaryota</taxon>
        <taxon>Fungi</taxon>
        <taxon>Dikarya</taxon>
        <taxon>Ascomycota</taxon>
        <taxon>Pezizomycotina</taxon>
        <taxon>Orbiliomycetes</taxon>
        <taxon>Orbiliales</taxon>
        <taxon>Orbiliaceae</taxon>
        <taxon>Arthrobotrys</taxon>
    </lineage>
</organism>
<protein>
    <submittedName>
        <fullName evidence="2">Uncharacterized protein</fullName>
    </submittedName>
</protein>
<dbReference type="Proteomes" id="UP001307849">
    <property type="component" value="Unassembled WGS sequence"/>
</dbReference>
<feature type="chain" id="PRO_5042960564" evidence="1">
    <location>
        <begin position="22"/>
        <end position="267"/>
    </location>
</feature>
<name>A0AAN8RUB2_9PEZI</name>
<accession>A0AAN8RUB2</accession>
<feature type="signal peptide" evidence="1">
    <location>
        <begin position="1"/>
        <end position="21"/>
    </location>
</feature>
<keyword evidence="1" id="KW-0732">Signal</keyword>
<dbReference type="AlphaFoldDB" id="A0AAN8RUB2"/>
<evidence type="ECO:0000313" key="3">
    <source>
        <dbReference type="Proteomes" id="UP001307849"/>
    </source>
</evidence>
<sequence length="267" mass="30378">MLSHSAIIALVLATTFGAVTSDPISSGLEHRPNLTARNNYESSQCKNLEELDYRQKCFYQEPGALEGGVSAYGLLTWLEAAQSKAKNGYRWSYTLATKPGERRCRQISCLSAFATLNLCDLRPGPPERNHTWAASTVYSTVDSLFWRFWPELPTSDAEGRKVAAQRQSDTKTCCSPYYNPNRVPQTTDRMWGEQYQAEETGLRITIEGVRQPYGHSNPNIKAMCDDIDNMSPMYDTEAEGEDDLEAWEWKDFDPSWKLKRFTKPLLY</sequence>
<evidence type="ECO:0000256" key="1">
    <source>
        <dbReference type="SAM" id="SignalP"/>
    </source>
</evidence>
<keyword evidence="3" id="KW-1185">Reference proteome</keyword>